<dbReference type="PANTHER" id="PTHR10963">
    <property type="entry name" value="GLYCOSYL HYDROLASE-RELATED"/>
    <property type="match status" value="1"/>
</dbReference>
<proteinExistence type="inferred from homology"/>
<gene>
    <name evidence="4" type="ORF">ABIC20_001867</name>
</gene>
<accession>A0ABV2NDK6</accession>
<evidence type="ECO:0000313" key="5">
    <source>
        <dbReference type="Proteomes" id="UP001549119"/>
    </source>
</evidence>
<dbReference type="SUPFAM" id="SSF49899">
    <property type="entry name" value="Concanavalin A-like lectins/glucanases"/>
    <property type="match status" value="1"/>
</dbReference>
<reference evidence="4 5" key="1">
    <citation type="submission" date="2024-06" db="EMBL/GenBank/DDBJ databases">
        <title>Genomics of switchgrass bacterial isolates.</title>
        <authorList>
            <person name="Shade A."/>
        </authorList>
    </citation>
    <scope>NUCLEOTIDE SEQUENCE [LARGE SCALE GENOMIC DNA]</scope>
    <source>
        <strain evidence="4 5">PvP084</strain>
    </source>
</reference>
<name>A0ABV2NDK6_9HYPH</name>
<keyword evidence="5" id="KW-1185">Reference proteome</keyword>
<dbReference type="InterPro" id="IPR028992">
    <property type="entry name" value="Hedgehog/Intein_dom"/>
</dbReference>
<dbReference type="InterPro" id="IPR000757">
    <property type="entry name" value="Beta-glucanase-like"/>
</dbReference>
<evidence type="ECO:0000259" key="3">
    <source>
        <dbReference type="PROSITE" id="PS51762"/>
    </source>
</evidence>
<dbReference type="Proteomes" id="UP001549119">
    <property type="component" value="Unassembled WGS sequence"/>
</dbReference>
<dbReference type="InterPro" id="IPR013320">
    <property type="entry name" value="ConA-like_dom_sf"/>
</dbReference>
<dbReference type="InterPro" id="IPR036844">
    <property type="entry name" value="Hint_dom_sf"/>
</dbReference>
<dbReference type="RefSeq" id="WP_070998223.1">
    <property type="nucleotide sequence ID" value="NZ_JBEPNV010000001.1"/>
</dbReference>
<feature type="compositionally biased region" description="Low complexity" evidence="2">
    <location>
        <begin position="280"/>
        <end position="315"/>
    </location>
</feature>
<dbReference type="Pfam" id="PF00722">
    <property type="entry name" value="Glyco_hydro_16"/>
    <property type="match status" value="1"/>
</dbReference>
<evidence type="ECO:0000256" key="2">
    <source>
        <dbReference type="SAM" id="MobiDB-lite"/>
    </source>
</evidence>
<dbReference type="PROSITE" id="PS51762">
    <property type="entry name" value="GH16_2"/>
    <property type="match status" value="1"/>
</dbReference>
<organism evidence="4 5">
    <name type="scientific">Methylobacterium radiotolerans</name>
    <dbReference type="NCBI Taxonomy" id="31998"/>
    <lineage>
        <taxon>Bacteria</taxon>
        <taxon>Pseudomonadati</taxon>
        <taxon>Pseudomonadota</taxon>
        <taxon>Alphaproteobacteria</taxon>
        <taxon>Hyphomicrobiales</taxon>
        <taxon>Methylobacteriaceae</taxon>
        <taxon>Methylobacterium</taxon>
    </lineage>
</organism>
<comment type="caution">
    <text evidence="4">The sequence shown here is derived from an EMBL/GenBank/DDBJ whole genome shotgun (WGS) entry which is preliminary data.</text>
</comment>
<dbReference type="Pfam" id="PF13403">
    <property type="entry name" value="Hint_2"/>
    <property type="match status" value="1"/>
</dbReference>
<dbReference type="PANTHER" id="PTHR10963:SF55">
    <property type="entry name" value="GLYCOSIDE HYDROLASE FAMILY 16 PROTEIN"/>
    <property type="match status" value="1"/>
</dbReference>
<sequence length="623" mass="65738">MVDLTGYRLTFDDEFNARSISQNGVGTTYRDIRAEWRYDANSDIGFGRSSFLDSASGYDPFSVQNGVLTITAAPPGTSASGYPGSWQSGLISTQGNFSQTYGYFEIRADFSNNPDAWDAFWLLPNQQSPQSSSTNGHQELDVVEHYGNNDRGVYSTIHTTDPQAAGTTWQQTRQVYSEMPNPSGYHTYGMNWQADRISFYVDGQLVGSQATPSDLHSPMYLLANLAVQSTAATGTRFSSSIDYIRVYSNNPNAVAVPQDRVSSPDGRDPGLYGATAGVRSSAGAAGTQAGATGSTGPASGATGSSGSTPSPAGTAQSSGSPNSAPCYCTGTTIRTDRGDVAVERLVVGDSVVTAAGLRRPIRWIGRRTYPGSSAPPSERPVRIRASALHEGVPARDLLVSPDHAVWLDGLFVAAGHLVNGTSITRGEVVTDLTYWHVELESHDLLIAEGTPAESFLPAPGIRRLFDGPGADDPSIVPQPYAQRTELGPQLAALRRRLIRRAGASFAHAPPGAVRAWLDRCALRADGALRVAGWAHDPAQPDAPVCLDIVVDGAIVAVTVAAEYRADIAAAGVGDGRHGFDLGVEAPLAPGVPHVVEVRRSADEAVICAMAADAAGVWRPLLAA</sequence>
<dbReference type="CDD" id="cd08023">
    <property type="entry name" value="GH16_laminarinase_like"/>
    <property type="match status" value="1"/>
</dbReference>
<protein>
    <submittedName>
        <fullName evidence="4">Beta-glucanase (GH16 family)</fullName>
    </submittedName>
</protein>
<evidence type="ECO:0000313" key="4">
    <source>
        <dbReference type="EMBL" id="MET3864558.1"/>
    </source>
</evidence>
<feature type="region of interest" description="Disordered" evidence="2">
    <location>
        <begin position="255"/>
        <end position="324"/>
    </location>
</feature>
<feature type="domain" description="GH16" evidence="3">
    <location>
        <begin position="2"/>
        <end position="252"/>
    </location>
</feature>
<dbReference type="EMBL" id="JBEPNW010000002">
    <property type="protein sequence ID" value="MET3864558.1"/>
    <property type="molecule type" value="Genomic_DNA"/>
</dbReference>
<dbReference type="Gene3D" id="2.60.120.200">
    <property type="match status" value="1"/>
</dbReference>
<comment type="similarity">
    <text evidence="1">Belongs to the glycosyl hydrolase 16 family.</text>
</comment>
<dbReference type="InterPro" id="IPR050546">
    <property type="entry name" value="Glycosyl_Hydrlase_16"/>
</dbReference>
<dbReference type="SUPFAM" id="SSF51294">
    <property type="entry name" value="Hedgehog/intein (Hint) domain"/>
    <property type="match status" value="1"/>
</dbReference>
<evidence type="ECO:0000256" key="1">
    <source>
        <dbReference type="ARBA" id="ARBA00006865"/>
    </source>
</evidence>